<dbReference type="GO" id="GO:0004467">
    <property type="term" value="F:long-chain fatty acid-CoA ligase activity"/>
    <property type="evidence" value="ECO:0007669"/>
    <property type="project" value="TreeGrafter"/>
</dbReference>
<organism evidence="4 5">
    <name type="scientific">Cladonia borealis</name>
    <dbReference type="NCBI Taxonomy" id="184061"/>
    <lineage>
        <taxon>Eukaryota</taxon>
        <taxon>Fungi</taxon>
        <taxon>Dikarya</taxon>
        <taxon>Ascomycota</taxon>
        <taxon>Pezizomycotina</taxon>
        <taxon>Lecanoromycetes</taxon>
        <taxon>OSLEUM clade</taxon>
        <taxon>Lecanoromycetidae</taxon>
        <taxon>Lecanorales</taxon>
        <taxon>Lecanorineae</taxon>
        <taxon>Cladoniaceae</taxon>
        <taxon>Cladonia</taxon>
    </lineage>
</organism>
<feature type="domain" description="AMP-dependent synthetase/ligase" evidence="3">
    <location>
        <begin position="138"/>
        <end position="252"/>
    </location>
</feature>
<proteinExistence type="predicted"/>
<keyword evidence="2" id="KW-1133">Transmembrane helix</keyword>
<evidence type="ECO:0000313" key="4">
    <source>
        <dbReference type="EMBL" id="KAK0510627.1"/>
    </source>
</evidence>
<name>A0AA39V085_9LECA</name>
<evidence type="ECO:0000256" key="2">
    <source>
        <dbReference type="SAM" id="Phobius"/>
    </source>
</evidence>
<protein>
    <recommendedName>
        <fullName evidence="3">AMP-dependent synthetase/ligase domain-containing protein</fullName>
    </recommendedName>
</protein>
<dbReference type="EMBL" id="JAFEKC020000015">
    <property type="protein sequence ID" value="KAK0510627.1"/>
    <property type="molecule type" value="Genomic_DNA"/>
</dbReference>
<dbReference type="PANTHER" id="PTHR43272">
    <property type="entry name" value="LONG-CHAIN-FATTY-ACID--COA LIGASE"/>
    <property type="match status" value="1"/>
</dbReference>
<keyword evidence="2" id="KW-0812">Transmembrane</keyword>
<feature type="domain" description="AMP-dependent synthetase/ligase" evidence="3">
    <location>
        <begin position="309"/>
        <end position="539"/>
    </location>
</feature>
<feature type="compositionally biased region" description="Basic and acidic residues" evidence="1">
    <location>
        <begin position="510"/>
        <end position="522"/>
    </location>
</feature>
<gene>
    <name evidence="4" type="ORF">JMJ35_007059</name>
</gene>
<sequence>MASQSTSILQQVDSQLEQILAGWNIYTTVICIIFGLYLIYPLFYYADPDIHPLLLARQSSASPVRQPGESATFRSLETPYGYPLKTGLNVKDPGAPKWTSGKDGDLRDVWKRAVSGPVDNDGKPTGEPGKVLTVLGKEEVVEHSFAKLSGEINAIGQHVKIHGQGRVAIYLPNSVELIVSLFAATFYGLNPILIPPDQTLDTLAGILTETRAEVLIAGAGALPLNELLQKYKSLKQIIWVVERTSRHMDWNEVPEGVGGKADIAVWHDIIDEKASTPSELPTEIPGGAVPDVLCVVEDRMSALDSYEIVTFTQKNIVAAVAAQISVLPRNHRLAPTDLLTPLAPLTDIYPLTVTLAALYSNASLALTPVSGSNVPYTAAFQGVSPTIVIAGTPTISNHYKSEQRFQSQQLGLSHWWKSRSLDAGVMPKASGTGNLRLIYTYDKSNSGSVPLSPSELYALRLFTGARFVYAFTDPRVAGAVAQTNILDYAKRETGESTHSHFGPPLSSVEIKMKDTDESKSEGNRSVGQLVISGPAVVGGEVVADQVTCITDENTLAYV</sequence>
<dbReference type="Pfam" id="PF00501">
    <property type="entry name" value="AMP-binding"/>
    <property type="match status" value="2"/>
</dbReference>
<dbReference type="PANTHER" id="PTHR43272:SF11">
    <property type="entry name" value="AMP-DEPENDENT SYNTHETASE_LIGASE DOMAIN-CONTAINING PROTEIN"/>
    <property type="match status" value="1"/>
</dbReference>
<evidence type="ECO:0000313" key="5">
    <source>
        <dbReference type="Proteomes" id="UP001166286"/>
    </source>
</evidence>
<feature type="transmembrane region" description="Helical" evidence="2">
    <location>
        <begin position="23"/>
        <end position="45"/>
    </location>
</feature>
<dbReference type="InterPro" id="IPR000873">
    <property type="entry name" value="AMP-dep_synth/lig_dom"/>
</dbReference>
<dbReference type="GO" id="GO:0005783">
    <property type="term" value="C:endoplasmic reticulum"/>
    <property type="evidence" value="ECO:0007669"/>
    <property type="project" value="TreeGrafter"/>
</dbReference>
<dbReference type="AlphaFoldDB" id="A0AA39V085"/>
<comment type="caution">
    <text evidence="4">The sequence shown here is derived from an EMBL/GenBank/DDBJ whole genome shotgun (WGS) entry which is preliminary data.</text>
</comment>
<dbReference type="InterPro" id="IPR042099">
    <property type="entry name" value="ANL_N_sf"/>
</dbReference>
<evidence type="ECO:0000256" key="1">
    <source>
        <dbReference type="SAM" id="MobiDB-lite"/>
    </source>
</evidence>
<feature type="region of interest" description="Disordered" evidence="1">
    <location>
        <begin position="495"/>
        <end position="525"/>
    </location>
</feature>
<dbReference type="SUPFAM" id="SSF56801">
    <property type="entry name" value="Acetyl-CoA synthetase-like"/>
    <property type="match status" value="1"/>
</dbReference>
<accession>A0AA39V085</accession>
<keyword evidence="5" id="KW-1185">Reference proteome</keyword>
<dbReference type="Proteomes" id="UP001166286">
    <property type="component" value="Unassembled WGS sequence"/>
</dbReference>
<reference evidence="4" key="1">
    <citation type="submission" date="2023-03" db="EMBL/GenBank/DDBJ databases">
        <title>Complete genome of Cladonia borealis.</title>
        <authorList>
            <person name="Park H."/>
        </authorList>
    </citation>
    <scope>NUCLEOTIDE SEQUENCE</scope>
    <source>
        <strain evidence="4">ANT050790</strain>
    </source>
</reference>
<dbReference type="GO" id="GO:0016020">
    <property type="term" value="C:membrane"/>
    <property type="evidence" value="ECO:0007669"/>
    <property type="project" value="TreeGrafter"/>
</dbReference>
<keyword evidence="2" id="KW-0472">Membrane</keyword>
<evidence type="ECO:0000259" key="3">
    <source>
        <dbReference type="Pfam" id="PF00501"/>
    </source>
</evidence>
<dbReference type="Gene3D" id="3.40.50.12780">
    <property type="entry name" value="N-terminal domain of ligase-like"/>
    <property type="match status" value="1"/>
</dbReference>